<dbReference type="EMBL" id="JAUEPN010000013">
    <property type="protein sequence ID" value="KAK3290412.1"/>
    <property type="molecule type" value="Genomic_DNA"/>
</dbReference>
<feature type="transmembrane region" description="Helical" evidence="8">
    <location>
        <begin position="161"/>
        <end position="181"/>
    </location>
</feature>
<dbReference type="GO" id="GO:0098717">
    <property type="term" value="P:pantothenate import across plasma membrane"/>
    <property type="evidence" value="ECO:0007669"/>
    <property type="project" value="TreeGrafter"/>
</dbReference>
<dbReference type="PANTHER" id="PTHR43791:SF4">
    <property type="entry name" value="PANTOTHENATE TRANSPORTER FEN2"/>
    <property type="match status" value="1"/>
</dbReference>
<keyword evidence="2" id="KW-0813">Transport</keyword>
<evidence type="ECO:0000259" key="9">
    <source>
        <dbReference type="PROSITE" id="PS50850"/>
    </source>
</evidence>
<dbReference type="InterPro" id="IPR036259">
    <property type="entry name" value="MFS_trans_sf"/>
</dbReference>
<dbReference type="RefSeq" id="XP_062653926.1">
    <property type="nucleotide sequence ID" value="XM_062808466.1"/>
</dbReference>
<keyword evidence="5 8" id="KW-0472">Membrane</keyword>
<evidence type="ECO:0000256" key="7">
    <source>
        <dbReference type="SAM" id="MobiDB-lite"/>
    </source>
</evidence>
<evidence type="ECO:0000256" key="4">
    <source>
        <dbReference type="ARBA" id="ARBA00022989"/>
    </source>
</evidence>
<dbReference type="GO" id="GO:0005886">
    <property type="term" value="C:plasma membrane"/>
    <property type="evidence" value="ECO:0007669"/>
    <property type="project" value="TreeGrafter"/>
</dbReference>
<dbReference type="FunFam" id="1.20.1250.20:FF:000065">
    <property type="entry name" value="Putative MFS pantothenate transporter"/>
    <property type="match status" value="1"/>
</dbReference>
<keyword evidence="3 8" id="KW-0812">Transmembrane</keyword>
<feature type="transmembrane region" description="Helical" evidence="8">
    <location>
        <begin position="361"/>
        <end position="379"/>
    </location>
</feature>
<evidence type="ECO:0000256" key="1">
    <source>
        <dbReference type="ARBA" id="ARBA00004141"/>
    </source>
</evidence>
<name>A0AAE0H5S9_9PEZI</name>
<dbReference type="InterPro" id="IPR011701">
    <property type="entry name" value="MFS"/>
</dbReference>
<dbReference type="GO" id="GO:0015233">
    <property type="term" value="F:pantothenate transmembrane transporter activity"/>
    <property type="evidence" value="ECO:0007669"/>
    <property type="project" value="TreeGrafter"/>
</dbReference>
<feature type="transmembrane region" description="Helical" evidence="8">
    <location>
        <begin position="399"/>
        <end position="418"/>
    </location>
</feature>
<evidence type="ECO:0000256" key="5">
    <source>
        <dbReference type="ARBA" id="ARBA00023136"/>
    </source>
</evidence>
<evidence type="ECO:0000313" key="11">
    <source>
        <dbReference type="Proteomes" id="UP001278766"/>
    </source>
</evidence>
<evidence type="ECO:0000256" key="2">
    <source>
        <dbReference type="ARBA" id="ARBA00022448"/>
    </source>
</evidence>
<reference evidence="10" key="2">
    <citation type="submission" date="2023-06" db="EMBL/GenBank/DDBJ databases">
        <authorList>
            <consortium name="Lawrence Berkeley National Laboratory"/>
            <person name="Haridas S."/>
            <person name="Hensen N."/>
            <person name="Bonometti L."/>
            <person name="Westerberg I."/>
            <person name="Brannstrom I.O."/>
            <person name="Guillou S."/>
            <person name="Cros-Aarteil S."/>
            <person name="Calhoun S."/>
            <person name="Kuo A."/>
            <person name="Mondo S."/>
            <person name="Pangilinan J."/>
            <person name="Riley R."/>
            <person name="Labutti K."/>
            <person name="Andreopoulos B."/>
            <person name="Lipzen A."/>
            <person name="Chen C."/>
            <person name="Yanf M."/>
            <person name="Daum C."/>
            <person name="Ng V."/>
            <person name="Clum A."/>
            <person name="Steindorff A."/>
            <person name="Ohm R."/>
            <person name="Martin F."/>
            <person name="Silar P."/>
            <person name="Natvig D."/>
            <person name="Lalanne C."/>
            <person name="Gautier V."/>
            <person name="Ament-Velasquez S.L."/>
            <person name="Kruys A."/>
            <person name="Hutchinson M.I."/>
            <person name="Powell A.J."/>
            <person name="Barry K."/>
            <person name="Miller A.N."/>
            <person name="Grigoriev I.V."/>
            <person name="Debuchy R."/>
            <person name="Gladieux P."/>
            <person name="Thoren M.H."/>
            <person name="Johannesson H."/>
        </authorList>
    </citation>
    <scope>NUCLEOTIDE SEQUENCE</scope>
    <source>
        <strain evidence="10">CBS 168.71</strain>
    </source>
</reference>
<gene>
    <name evidence="10" type="ORF">B0H64DRAFT_57670</name>
</gene>
<feature type="transmembrane region" description="Helical" evidence="8">
    <location>
        <begin position="334"/>
        <end position="352"/>
    </location>
</feature>
<organism evidence="10 11">
    <name type="scientific">Chaetomium fimeti</name>
    <dbReference type="NCBI Taxonomy" id="1854472"/>
    <lineage>
        <taxon>Eukaryota</taxon>
        <taxon>Fungi</taxon>
        <taxon>Dikarya</taxon>
        <taxon>Ascomycota</taxon>
        <taxon>Pezizomycotina</taxon>
        <taxon>Sordariomycetes</taxon>
        <taxon>Sordariomycetidae</taxon>
        <taxon>Sordariales</taxon>
        <taxon>Chaetomiaceae</taxon>
        <taxon>Chaetomium</taxon>
    </lineage>
</organism>
<reference evidence="10" key="1">
    <citation type="journal article" date="2023" name="Mol. Phylogenet. Evol.">
        <title>Genome-scale phylogeny and comparative genomics of the fungal order Sordariales.</title>
        <authorList>
            <person name="Hensen N."/>
            <person name="Bonometti L."/>
            <person name="Westerberg I."/>
            <person name="Brannstrom I.O."/>
            <person name="Guillou S."/>
            <person name="Cros-Aarteil S."/>
            <person name="Calhoun S."/>
            <person name="Haridas S."/>
            <person name="Kuo A."/>
            <person name="Mondo S."/>
            <person name="Pangilinan J."/>
            <person name="Riley R."/>
            <person name="LaButti K."/>
            <person name="Andreopoulos B."/>
            <person name="Lipzen A."/>
            <person name="Chen C."/>
            <person name="Yan M."/>
            <person name="Daum C."/>
            <person name="Ng V."/>
            <person name="Clum A."/>
            <person name="Steindorff A."/>
            <person name="Ohm R.A."/>
            <person name="Martin F."/>
            <person name="Silar P."/>
            <person name="Natvig D.O."/>
            <person name="Lalanne C."/>
            <person name="Gautier V."/>
            <person name="Ament-Velasquez S.L."/>
            <person name="Kruys A."/>
            <person name="Hutchinson M.I."/>
            <person name="Powell A.J."/>
            <person name="Barry K."/>
            <person name="Miller A.N."/>
            <person name="Grigoriev I.V."/>
            <person name="Debuchy R."/>
            <person name="Gladieux P."/>
            <person name="Hiltunen Thoren M."/>
            <person name="Johannesson H."/>
        </authorList>
    </citation>
    <scope>NUCLEOTIDE SEQUENCE</scope>
    <source>
        <strain evidence="10">CBS 168.71</strain>
    </source>
</reference>
<feature type="transmembrane region" description="Helical" evidence="8">
    <location>
        <begin position="193"/>
        <end position="215"/>
    </location>
</feature>
<evidence type="ECO:0000256" key="3">
    <source>
        <dbReference type="ARBA" id="ARBA00022692"/>
    </source>
</evidence>
<dbReference type="InterPro" id="IPR020846">
    <property type="entry name" value="MFS_dom"/>
</dbReference>
<comment type="similarity">
    <text evidence="6">Belongs to the major facilitator superfamily. Allantoate permease family.</text>
</comment>
<dbReference type="GeneID" id="87845414"/>
<evidence type="ECO:0000256" key="6">
    <source>
        <dbReference type="ARBA" id="ARBA00037968"/>
    </source>
</evidence>
<dbReference type="Pfam" id="PF07690">
    <property type="entry name" value="MFS_1"/>
    <property type="match status" value="1"/>
</dbReference>
<dbReference type="Gene3D" id="1.20.1250.20">
    <property type="entry name" value="MFS general substrate transporter like domains"/>
    <property type="match status" value="1"/>
</dbReference>
<proteinExistence type="inferred from homology"/>
<dbReference type="PROSITE" id="PS50850">
    <property type="entry name" value="MFS"/>
    <property type="match status" value="1"/>
</dbReference>
<feature type="transmembrane region" description="Helical" evidence="8">
    <location>
        <begin position="464"/>
        <end position="484"/>
    </location>
</feature>
<dbReference type="AlphaFoldDB" id="A0AAE0H5S9"/>
<keyword evidence="11" id="KW-1185">Reference proteome</keyword>
<comment type="caution">
    <text evidence="10">The sequence shown here is derived from an EMBL/GenBank/DDBJ whole genome shotgun (WGS) entry which is preliminary data.</text>
</comment>
<dbReference type="PANTHER" id="PTHR43791">
    <property type="entry name" value="PERMEASE-RELATED"/>
    <property type="match status" value="1"/>
</dbReference>
<dbReference type="SUPFAM" id="SSF103473">
    <property type="entry name" value="MFS general substrate transporter"/>
    <property type="match status" value="1"/>
</dbReference>
<evidence type="ECO:0000256" key="8">
    <source>
        <dbReference type="SAM" id="Phobius"/>
    </source>
</evidence>
<feature type="domain" description="Major facilitator superfamily (MFS) profile" evidence="9">
    <location>
        <begin position="33"/>
        <end position="518"/>
    </location>
</feature>
<feature type="region of interest" description="Disordered" evidence="7">
    <location>
        <begin position="245"/>
        <end position="272"/>
    </location>
</feature>
<dbReference type="Proteomes" id="UP001278766">
    <property type="component" value="Unassembled WGS sequence"/>
</dbReference>
<feature type="transmembrane region" description="Helical" evidence="8">
    <location>
        <begin position="289"/>
        <end position="314"/>
    </location>
</feature>
<comment type="subcellular location">
    <subcellularLocation>
        <location evidence="1">Membrane</location>
        <topology evidence="1">Multi-pass membrane protein</topology>
    </subcellularLocation>
</comment>
<accession>A0AAE0H5S9</accession>
<feature type="region of interest" description="Disordered" evidence="7">
    <location>
        <begin position="491"/>
        <end position="518"/>
    </location>
</feature>
<sequence>MTVIASKLRDYFSSAWRSDPAERKLVRKIDFFILTFCCLSYFLNYLDRTNLANAYVSGMKEDLGFQGDQLNQINTCFTVGYVLGQIPSNLSLHYVKPRYFFPAMMVIWAGLTMVTASVHTPQAIMAIRFFQGIAEATTFVGTHYILGSWYTERELGKRSGIFTASGLAGTMIGGFIQSGIYTSMDNRHGLRGWRWLFLIDGIVTLPVALYGFLLFPDTPSTTTAPYLTLTERRLAVSRLQSTDHLLEPEPEPDPEHDPTTTTTPPHEKPPPTSPLTWTFAKRVLASHEWWGFVILWVIAGETESFSSNALLALFMKSSPSRTAAPYTVRQLNDYPTGVPAVGIVSTLFWAALTDFLGGKRYLVGYFIGVTGVVTSAMILAAQKGGDPGGEGATAVVFGAYYWAGAVYACQATFFAWANDATRHREPVFRSVVLAGMNLGNNAVNAWWSIVFYGASMAPWFERGMYAMIATSVALAMWTAGLSYVTSRAEKQRRLGRWESPSREEAGPVEKAGRAGESG</sequence>
<feature type="transmembrane region" description="Helical" evidence="8">
    <location>
        <begin position="430"/>
        <end position="452"/>
    </location>
</feature>
<evidence type="ECO:0000313" key="10">
    <source>
        <dbReference type="EMBL" id="KAK3290412.1"/>
    </source>
</evidence>
<keyword evidence="4 8" id="KW-1133">Transmembrane helix</keyword>
<feature type="transmembrane region" description="Helical" evidence="8">
    <location>
        <begin position="99"/>
        <end position="118"/>
    </location>
</feature>
<protein>
    <submittedName>
        <fullName evidence="10">Major facilitator superfamily domain-containing protein</fullName>
    </submittedName>
</protein>